<keyword evidence="1" id="KW-0548">Nucleotidyltransferase</keyword>
<keyword evidence="4" id="KW-1185">Reference proteome</keyword>
<dbReference type="Pfam" id="PF05183">
    <property type="entry name" value="RdRP"/>
    <property type="match status" value="1"/>
</dbReference>
<dbReference type="GO" id="GO:0030422">
    <property type="term" value="P:siRNA processing"/>
    <property type="evidence" value="ECO:0007669"/>
    <property type="project" value="TreeGrafter"/>
</dbReference>
<name>A0A0D7B4V1_9AGAR</name>
<protein>
    <recommendedName>
        <fullName evidence="1">RNA-dependent RNA polymerase</fullName>
        <ecNumber evidence="1">2.7.7.48</ecNumber>
    </recommendedName>
</protein>
<keyword evidence="1" id="KW-0694">RNA-binding</keyword>
<evidence type="ECO:0000259" key="2">
    <source>
        <dbReference type="Pfam" id="PF05183"/>
    </source>
</evidence>
<comment type="similarity">
    <text evidence="1">Belongs to the RdRP family.</text>
</comment>
<dbReference type="InterPro" id="IPR057596">
    <property type="entry name" value="RDRP_core"/>
</dbReference>
<comment type="catalytic activity">
    <reaction evidence="1">
        <text>RNA(n) + a ribonucleoside 5'-triphosphate = RNA(n+1) + diphosphate</text>
        <dbReference type="Rhea" id="RHEA:21248"/>
        <dbReference type="Rhea" id="RHEA-COMP:14527"/>
        <dbReference type="Rhea" id="RHEA-COMP:17342"/>
        <dbReference type="ChEBI" id="CHEBI:33019"/>
        <dbReference type="ChEBI" id="CHEBI:61557"/>
        <dbReference type="ChEBI" id="CHEBI:140395"/>
        <dbReference type="EC" id="2.7.7.48"/>
    </reaction>
</comment>
<dbReference type="AlphaFoldDB" id="A0A0D7B4V1"/>
<dbReference type="EC" id="2.7.7.48" evidence="1"/>
<organism evidence="3 4">
    <name type="scientific">Cylindrobasidium torrendii FP15055 ss-10</name>
    <dbReference type="NCBI Taxonomy" id="1314674"/>
    <lineage>
        <taxon>Eukaryota</taxon>
        <taxon>Fungi</taxon>
        <taxon>Dikarya</taxon>
        <taxon>Basidiomycota</taxon>
        <taxon>Agaricomycotina</taxon>
        <taxon>Agaricomycetes</taxon>
        <taxon>Agaricomycetidae</taxon>
        <taxon>Agaricales</taxon>
        <taxon>Marasmiineae</taxon>
        <taxon>Physalacriaceae</taxon>
        <taxon>Cylindrobasidium</taxon>
    </lineage>
</organism>
<evidence type="ECO:0000313" key="4">
    <source>
        <dbReference type="Proteomes" id="UP000054007"/>
    </source>
</evidence>
<keyword evidence="1" id="KW-0808">Transferase</keyword>
<dbReference type="EMBL" id="KN880601">
    <property type="protein sequence ID" value="KIY65184.1"/>
    <property type="molecule type" value="Genomic_DNA"/>
</dbReference>
<gene>
    <name evidence="3" type="ORF">CYLTODRAFT_445529</name>
</gene>
<dbReference type="OrthoDB" id="6513042at2759"/>
<dbReference type="STRING" id="1314674.A0A0D7B4V1"/>
<dbReference type="PANTHER" id="PTHR23079">
    <property type="entry name" value="RNA-DEPENDENT RNA POLYMERASE"/>
    <property type="match status" value="1"/>
</dbReference>
<dbReference type="GO" id="GO:0031380">
    <property type="term" value="C:nuclear RNA-directed RNA polymerase complex"/>
    <property type="evidence" value="ECO:0007669"/>
    <property type="project" value="TreeGrafter"/>
</dbReference>
<dbReference type="InterPro" id="IPR007855">
    <property type="entry name" value="RDRP"/>
</dbReference>
<reference evidence="3 4" key="1">
    <citation type="journal article" date="2015" name="Fungal Genet. Biol.">
        <title>Evolution of novel wood decay mechanisms in Agaricales revealed by the genome sequences of Fistulina hepatica and Cylindrobasidium torrendii.</title>
        <authorList>
            <person name="Floudas D."/>
            <person name="Held B.W."/>
            <person name="Riley R."/>
            <person name="Nagy L.G."/>
            <person name="Koehler G."/>
            <person name="Ransdell A.S."/>
            <person name="Younus H."/>
            <person name="Chow J."/>
            <person name="Chiniquy J."/>
            <person name="Lipzen A."/>
            <person name="Tritt A."/>
            <person name="Sun H."/>
            <person name="Haridas S."/>
            <person name="LaButti K."/>
            <person name="Ohm R.A."/>
            <person name="Kues U."/>
            <person name="Blanchette R.A."/>
            <person name="Grigoriev I.V."/>
            <person name="Minto R.E."/>
            <person name="Hibbett D.S."/>
        </authorList>
    </citation>
    <scope>NUCLEOTIDE SEQUENCE [LARGE SCALE GENOMIC DNA]</scope>
    <source>
        <strain evidence="3 4">FP15055 ss-10</strain>
    </source>
</reference>
<evidence type="ECO:0000313" key="3">
    <source>
        <dbReference type="EMBL" id="KIY65184.1"/>
    </source>
</evidence>
<evidence type="ECO:0000256" key="1">
    <source>
        <dbReference type="RuleBase" id="RU363098"/>
    </source>
</evidence>
<dbReference type="GO" id="GO:0003723">
    <property type="term" value="F:RNA binding"/>
    <property type="evidence" value="ECO:0007669"/>
    <property type="project" value="UniProtKB-KW"/>
</dbReference>
<proteinExistence type="inferred from homology"/>
<keyword evidence="1" id="KW-0696">RNA-directed RNA polymerase</keyword>
<feature type="domain" description="RDRP core" evidence="2">
    <location>
        <begin position="433"/>
        <end position="1022"/>
    </location>
</feature>
<accession>A0A0D7B4V1</accession>
<sequence>MDIFFGSIPSIASESEVRDAIDAAFRRTDFNLYQPVRFHFRLFKTKAGHSRGIGILTLPTERLGAMFLRVVSSLVVRGTYVSMRQSNQPIDPSILRLVTGPDTSPAPETLESRRQRESTAQLLEEEVKVAKVQFGWERRDNRLSIEWEHSSSSAHLAVLPDAQQLEVTIAVDEGLVSNLGSVFGVLDIEWDASAEAKINIPYSHIQYLSTHASPDDNNAPVIIISCYLVPNYYHIFQNSLLGMRPVTSRRSALKLNDSKGRPHHEIAAFCTTIRLVCTSSSAASHFRQLLVDAGLRIHVSTDIYRIVHDPVWTKTELSRITAWRKTLPFFYAYLVESLIHSLAVDPRELWMLKEDIEALISTARQRARGREYAAIVLREFEQEAKELFGVNDGESSLLECFRTVVHRHSTPWSNDLLTRRDDEGIFLCLHVFVTPTQIHYRGPIPERSNRVIRSFPSEYHHHFVRVSFVEEGEYRIHHSGDYDFRRWVHERFGSFLKNELPLAGRPFRFLAYSQSALKGHSVWFMRPFKLPDGAVVDVPYILRQIGKFDDALMRCPARYAARVSQAFTTTDPTTVEVKTLRTIPDIGATDPVTGTKYNFTDGVGTMSPDFARLIHHNKESRRRPGLRLYHNIFPRALQIRFQGSKGVISVDHELDGQTVCLRPSMIKFTGVASSRIEIAKVFEQPGKFYLNRPLIMLLEGLGVPYATFKKYQEDALATVQHSTDSIQEAALFLAHLGLGGAFRVSSILLSLWRRNIRLPESDFFDTAMAYARNDAMREMKYKSRIPIPNAWNLVGVADVHRELKEGDIFVCIREENKPPKYLSGRVVVSRSPCIHPGDIQIANAIGKPRPGSAFDIEPLENTLVFSTNGMRPLPSYLGGGDLDGDEYSVIPLDEHPGFNFTPANPSPYTPAVLKTLPRACTQADVADFVMDYIVSDNLGMLSITWRIIADLHNIYHPDCLRLADLHSKAVDFPKSGNSVPQMDIPRRPNILPDWHAPETMTYLDESRYYKSQKAIGKLFRAIGLIGSAAHRTTRPSRAERRERATPFELTDSHAALIPPHNTIKPIALAIGRHTPQVKHAEALRATFLYYQAQLQALCSVHNILPGRGSMLSEEEVFVGTIIANTSQPRKREDEISKVRDAATLLVKHVRESLFVEDPASEMLDSEKVLSHLAGLYWGWKRCDAGQDVFGAKSFGWILLGVCLEYLDDIDKVNLEAARMRMEELAV</sequence>
<dbReference type="PANTHER" id="PTHR23079:SF55">
    <property type="entry name" value="RNA-DIRECTED RNA POLYMERASE"/>
    <property type="match status" value="1"/>
</dbReference>
<dbReference type="GO" id="GO:0003968">
    <property type="term" value="F:RNA-directed RNA polymerase activity"/>
    <property type="evidence" value="ECO:0007669"/>
    <property type="project" value="UniProtKB-KW"/>
</dbReference>
<dbReference type="Proteomes" id="UP000054007">
    <property type="component" value="Unassembled WGS sequence"/>
</dbReference>